<proteinExistence type="predicted"/>
<evidence type="ECO:0000313" key="3">
    <source>
        <dbReference type="Proteomes" id="UP001292094"/>
    </source>
</evidence>
<keyword evidence="3" id="KW-1185">Reference proteome</keyword>
<evidence type="ECO:0000313" key="2">
    <source>
        <dbReference type="EMBL" id="KAK4316873.1"/>
    </source>
</evidence>
<dbReference type="EMBL" id="JAWZYT010000976">
    <property type="protein sequence ID" value="KAK4316873.1"/>
    <property type="molecule type" value="Genomic_DNA"/>
</dbReference>
<organism evidence="2 3">
    <name type="scientific">Petrolisthes manimaculis</name>
    <dbReference type="NCBI Taxonomy" id="1843537"/>
    <lineage>
        <taxon>Eukaryota</taxon>
        <taxon>Metazoa</taxon>
        <taxon>Ecdysozoa</taxon>
        <taxon>Arthropoda</taxon>
        <taxon>Crustacea</taxon>
        <taxon>Multicrustacea</taxon>
        <taxon>Malacostraca</taxon>
        <taxon>Eumalacostraca</taxon>
        <taxon>Eucarida</taxon>
        <taxon>Decapoda</taxon>
        <taxon>Pleocyemata</taxon>
        <taxon>Anomura</taxon>
        <taxon>Galatheoidea</taxon>
        <taxon>Porcellanidae</taxon>
        <taxon>Petrolisthes</taxon>
    </lineage>
</organism>
<reference evidence="2" key="1">
    <citation type="submission" date="2023-11" db="EMBL/GenBank/DDBJ databases">
        <title>Genome assemblies of two species of porcelain crab, Petrolisthes cinctipes and Petrolisthes manimaculis (Anomura: Porcellanidae).</title>
        <authorList>
            <person name="Angst P."/>
        </authorList>
    </citation>
    <scope>NUCLEOTIDE SEQUENCE</scope>
    <source>
        <strain evidence="2">PB745_02</strain>
        <tissue evidence="2">Gill</tissue>
    </source>
</reference>
<evidence type="ECO:0000256" key="1">
    <source>
        <dbReference type="SAM" id="MobiDB-lite"/>
    </source>
</evidence>
<name>A0AAE1PYU2_9EUCA</name>
<dbReference type="AlphaFoldDB" id="A0AAE1PYU2"/>
<gene>
    <name evidence="2" type="ORF">Pmani_012004</name>
</gene>
<sequence length="120" mass="13322">MVTESIIHQSPPTFHHPILPSTIPFHHHPSSLPSPSTTTPFHLPPSTTTPFHLPPSTTTLPPFHPYSPPPFLPSIPFHHSSLLPPFSLPPFLPSTIPFHHHPSTLHSLTPLQCIHSHTTR</sequence>
<feature type="region of interest" description="Disordered" evidence="1">
    <location>
        <begin position="25"/>
        <end position="49"/>
    </location>
</feature>
<comment type="caution">
    <text evidence="2">The sequence shown here is derived from an EMBL/GenBank/DDBJ whole genome shotgun (WGS) entry which is preliminary data.</text>
</comment>
<feature type="compositionally biased region" description="Low complexity" evidence="1">
    <location>
        <begin position="30"/>
        <end position="49"/>
    </location>
</feature>
<accession>A0AAE1PYU2</accession>
<dbReference type="Proteomes" id="UP001292094">
    <property type="component" value="Unassembled WGS sequence"/>
</dbReference>
<protein>
    <submittedName>
        <fullName evidence="2">Uncharacterized protein</fullName>
    </submittedName>
</protein>